<keyword evidence="9" id="KW-1185">Reference proteome</keyword>
<comment type="function">
    <text evidence="7">Na(+)/H(+) antiporter that extrudes sodium in exchange for external protons.</text>
</comment>
<keyword evidence="3 7" id="KW-0812">Transmembrane</keyword>
<evidence type="ECO:0000256" key="5">
    <source>
        <dbReference type="ARBA" id="ARBA00023136"/>
    </source>
</evidence>
<dbReference type="PANTHER" id="PTHR30341">
    <property type="entry name" value="SODIUM ION/PROTON ANTIPORTER NHAA-RELATED"/>
    <property type="match status" value="1"/>
</dbReference>
<keyword evidence="5 7" id="KW-0472">Membrane</keyword>
<keyword evidence="4 7" id="KW-1133">Transmembrane helix</keyword>
<protein>
    <recommendedName>
        <fullName evidence="7">Na(+)/H(+) antiporter NhaA</fullName>
    </recommendedName>
    <alternativeName>
        <fullName evidence="7">Sodium/proton antiporter NhaA</fullName>
    </alternativeName>
</protein>
<accession>A0A3E0H858</accession>
<evidence type="ECO:0000256" key="3">
    <source>
        <dbReference type="ARBA" id="ARBA00022692"/>
    </source>
</evidence>
<feature type="transmembrane region" description="Helical" evidence="7">
    <location>
        <begin position="61"/>
        <end position="79"/>
    </location>
</feature>
<evidence type="ECO:0000256" key="6">
    <source>
        <dbReference type="ARBA" id="ARBA00023201"/>
    </source>
</evidence>
<dbReference type="Pfam" id="PF06965">
    <property type="entry name" value="Na_H_antiport_1"/>
    <property type="match status" value="1"/>
</dbReference>
<keyword evidence="2 7" id="KW-1003">Cell membrane</keyword>
<evidence type="ECO:0000313" key="8">
    <source>
        <dbReference type="EMBL" id="REH39909.1"/>
    </source>
</evidence>
<dbReference type="Gene3D" id="1.20.1530.10">
    <property type="entry name" value="Na+/H+ antiporter like domain"/>
    <property type="match status" value="1"/>
</dbReference>
<evidence type="ECO:0000256" key="4">
    <source>
        <dbReference type="ARBA" id="ARBA00022989"/>
    </source>
</evidence>
<dbReference type="Proteomes" id="UP000256774">
    <property type="component" value="Unassembled WGS sequence"/>
</dbReference>
<feature type="transmembrane region" description="Helical" evidence="7">
    <location>
        <begin position="100"/>
        <end position="117"/>
    </location>
</feature>
<feature type="transmembrane region" description="Helical" evidence="7">
    <location>
        <begin position="296"/>
        <end position="319"/>
    </location>
</feature>
<dbReference type="EMBL" id="QUNR01000001">
    <property type="protein sequence ID" value="REH39909.1"/>
    <property type="molecule type" value="Genomic_DNA"/>
</dbReference>
<dbReference type="PANTHER" id="PTHR30341:SF0">
    <property type="entry name" value="NA(+)_H(+) ANTIPORTER NHAA"/>
    <property type="match status" value="1"/>
</dbReference>
<dbReference type="AlphaFoldDB" id="A0A3E0H858"/>
<keyword evidence="6 7" id="KW-0739">Sodium transport</keyword>
<feature type="transmembrane region" description="Helical" evidence="7">
    <location>
        <begin position="183"/>
        <end position="200"/>
    </location>
</feature>
<sequence>MSTTQWPWQRWAPDVQAGILLMLATLAALALANSPGRAFYEWLLSVPVQVRVGALDIDKPMLLWINDGLMAVFFLIVGLEIKRETVHGHLSSFKQMALPGAAAVGGMAVPALIYVALNYHDPVLLAGWAIPSATDIAFALGIIALLGSRVPPALKAFVMALAVMDDLGAVVIIALFYTSKLSLLSLVVAGVATAILFWMNRAGVRRISPYTVVGLILWVSVLKSGVHATLAGVVIALAIPVVRDANGQSPCERLEHTLHPWVAYAIVPIFAFANAGVGLAGLGLDVLSNSVFQGIALGLFVGKQIGIVGFSWFCVRMGWAQLPKDTNWRQLHGAAVLCGIGFTMSLFISSLAFEHSGQSVALVDRLAVLIASFASAGFGYWLLTRESSSHRAVEH</sequence>
<feature type="transmembrane region" description="Helical" evidence="7">
    <location>
        <begin position="123"/>
        <end position="146"/>
    </location>
</feature>
<evidence type="ECO:0000256" key="7">
    <source>
        <dbReference type="HAMAP-Rule" id="MF_01844"/>
    </source>
</evidence>
<gene>
    <name evidence="7" type="primary">nhaA</name>
    <name evidence="8" type="ORF">DFR26_0103</name>
</gene>
<name>A0A3E0H858_9GAMM</name>
<dbReference type="HAMAP" id="MF_01844">
    <property type="entry name" value="NhaA"/>
    <property type="match status" value="1"/>
</dbReference>
<reference evidence="8 9" key="1">
    <citation type="submission" date="2018-08" db="EMBL/GenBank/DDBJ databases">
        <title>Genomic Encyclopedia of Type Strains, Phase IV (KMG-IV): sequencing the most valuable type-strain genomes for metagenomic binning, comparative biology and taxonomic classification.</title>
        <authorList>
            <person name="Goeker M."/>
        </authorList>
    </citation>
    <scope>NUCLEOTIDE SEQUENCE [LARGE SCALE GENOMIC DNA]</scope>
    <source>
        <strain evidence="8 9">DSM 26022</strain>
    </source>
</reference>
<evidence type="ECO:0000256" key="2">
    <source>
        <dbReference type="ARBA" id="ARBA00022475"/>
    </source>
</evidence>
<feature type="transmembrane region" description="Helical" evidence="7">
    <location>
        <begin position="158"/>
        <end position="177"/>
    </location>
</feature>
<comment type="caution">
    <text evidence="8">The sequence shown here is derived from an EMBL/GenBank/DDBJ whole genome shotgun (WGS) entry which is preliminary data.</text>
</comment>
<dbReference type="NCBIfam" id="TIGR00773">
    <property type="entry name" value="NhaA"/>
    <property type="match status" value="1"/>
</dbReference>
<proteinExistence type="inferred from homology"/>
<organism evidence="8 9">
    <name type="scientific">Paraperlucidibaca baekdonensis</name>
    <dbReference type="NCBI Taxonomy" id="748120"/>
    <lineage>
        <taxon>Bacteria</taxon>
        <taxon>Pseudomonadati</taxon>
        <taxon>Pseudomonadota</taxon>
        <taxon>Gammaproteobacteria</taxon>
        <taxon>Moraxellales</taxon>
        <taxon>Moraxellaceae</taxon>
        <taxon>Paraperlucidibaca</taxon>
    </lineage>
</organism>
<dbReference type="NCBIfam" id="NF007112">
    <property type="entry name" value="PRK09561.1"/>
    <property type="match status" value="1"/>
</dbReference>
<keyword evidence="7" id="KW-0813">Transport</keyword>
<dbReference type="NCBIfam" id="NF007111">
    <property type="entry name" value="PRK09560.1"/>
    <property type="match status" value="1"/>
</dbReference>
<comment type="similarity">
    <text evidence="7">Belongs to the NhaA Na(+)/H(+) (TC 2.A.33) antiporter family.</text>
</comment>
<feature type="transmembrane region" description="Helical" evidence="7">
    <location>
        <begin position="365"/>
        <end position="383"/>
    </location>
</feature>
<feature type="transmembrane region" description="Helical" evidence="7">
    <location>
        <begin position="331"/>
        <end position="353"/>
    </location>
</feature>
<comment type="subcellular location">
    <subcellularLocation>
        <location evidence="1">Cell inner membrane</location>
        <topology evidence="1">Multi-pass membrane protein</topology>
    </subcellularLocation>
    <subcellularLocation>
        <location evidence="7">Cell membrane</location>
        <topology evidence="7">Multi-pass membrane protein</topology>
    </subcellularLocation>
</comment>
<dbReference type="GO" id="GO:0015385">
    <property type="term" value="F:sodium:proton antiporter activity"/>
    <property type="evidence" value="ECO:0007669"/>
    <property type="project" value="UniProtKB-UniRule"/>
</dbReference>
<comment type="catalytic activity">
    <reaction evidence="7">
        <text>Na(+)(in) + 2 H(+)(out) = Na(+)(out) + 2 H(+)(in)</text>
        <dbReference type="Rhea" id="RHEA:29251"/>
        <dbReference type="ChEBI" id="CHEBI:15378"/>
        <dbReference type="ChEBI" id="CHEBI:29101"/>
    </reaction>
</comment>
<dbReference type="RefSeq" id="WP_245952976.1">
    <property type="nucleotide sequence ID" value="NZ_QUNR01000001.1"/>
</dbReference>
<evidence type="ECO:0000256" key="1">
    <source>
        <dbReference type="ARBA" id="ARBA00004429"/>
    </source>
</evidence>
<keyword evidence="7" id="KW-0406">Ion transport</keyword>
<dbReference type="GO" id="GO:0006885">
    <property type="term" value="P:regulation of pH"/>
    <property type="evidence" value="ECO:0007669"/>
    <property type="project" value="UniProtKB-UniRule"/>
</dbReference>
<feature type="transmembrane region" description="Helical" evidence="7">
    <location>
        <begin position="212"/>
        <end position="241"/>
    </location>
</feature>
<dbReference type="InterPro" id="IPR023171">
    <property type="entry name" value="Na/H_antiporter_dom_sf"/>
</dbReference>
<dbReference type="InterPro" id="IPR004670">
    <property type="entry name" value="NhaA"/>
</dbReference>
<dbReference type="GO" id="GO:0005886">
    <property type="term" value="C:plasma membrane"/>
    <property type="evidence" value="ECO:0007669"/>
    <property type="project" value="UniProtKB-SubCell"/>
</dbReference>
<feature type="transmembrane region" description="Helical" evidence="7">
    <location>
        <begin position="261"/>
        <end position="284"/>
    </location>
</feature>
<evidence type="ECO:0000313" key="9">
    <source>
        <dbReference type="Proteomes" id="UP000256774"/>
    </source>
</evidence>
<keyword evidence="7" id="KW-0915">Sodium</keyword>
<keyword evidence="7" id="KW-0050">Antiport</keyword>